<evidence type="ECO:0000256" key="5">
    <source>
        <dbReference type="ARBA" id="ARBA00022679"/>
    </source>
</evidence>
<dbReference type="Proteomes" id="UP001221898">
    <property type="component" value="Unassembled WGS sequence"/>
</dbReference>
<dbReference type="GO" id="GO:0006629">
    <property type="term" value="P:lipid metabolic process"/>
    <property type="evidence" value="ECO:0007669"/>
    <property type="project" value="UniProtKB-KW"/>
</dbReference>
<dbReference type="GO" id="GO:0006493">
    <property type="term" value="P:protein O-linked glycosylation"/>
    <property type="evidence" value="ECO:0007669"/>
    <property type="project" value="TreeGrafter"/>
</dbReference>
<keyword evidence="8" id="KW-1133">Transmembrane helix</keyword>
<dbReference type="FunFam" id="3.90.550.50:FF:000001">
    <property type="entry name" value="Hexosyltransferase"/>
    <property type="match status" value="1"/>
</dbReference>
<evidence type="ECO:0000256" key="4">
    <source>
        <dbReference type="ARBA" id="ARBA00022676"/>
    </source>
</evidence>
<keyword evidence="11" id="KW-0472">Membrane</keyword>
<accession>A0AAD7RCA2</accession>
<evidence type="ECO:0000256" key="1">
    <source>
        <dbReference type="ARBA" id="ARBA00004323"/>
    </source>
</evidence>
<dbReference type="GO" id="GO:0008499">
    <property type="term" value="F:N-acetyl-beta-D-glucosaminide beta-(1,3)-galactosyltransferase activity"/>
    <property type="evidence" value="ECO:0007669"/>
    <property type="project" value="TreeGrafter"/>
</dbReference>
<keyword evidence="12" id="KW-0325">Glycoprotein</keyword>
<gene>
    <name evidence="14" type="ORF">AAFF_G00254860</name>
</gene>
<comment type="pathway">
    <text evidence="2">Protein modification; protein glycosylation.</text>
</comment>
<evidence type="ECO:0000256" key="12">
    <source>
        <dbReference type="ARBA" id="ARBA00023180"/>
    </source>
</evidence>
<keyword evidence="5" id="KW-0808">Transferase</keyword>
<dbReference type="Pfam" id="PF01762">
    <property type="entry name" value="Galactosyl_T"/>
    <property type="match status" value="1"/>
</dbReference>
<keyword evidence="9 13" id="KW-0333">Golgi apparatus</keyword>
<evidence type="ECO:0000256" key="13">
    <source>
        <dbReference type="RuleBase" id="RU363063"/>
    </source>
</evidence>
<comment type="caution">
    <text evidence="14">The sequence shown here is derived from an EMBL/GenBank/DDBJ whole genome shotgun (WGS) entry which is preliminary data.</text>
</comment>
<evidence type="ECO:0000313" key="14">
    <source>
        <dbReference type="EMBL" id="KAJ8377641.1"/>
    </source>
</evidence>
<keyword evidence="15" id="KW-1185">Reference proteome</keyword>
<evidence type="ECO:0000256" key="3">
    <source>
        <dbReference type="ARBA" id="ARBA00008661"/>
    </source>
</evidence>
<dbReference type="InterPro" id="IPR002659">
    <property type="entry name" value="Glyco_trans_31"/>
</dbReference>
<evidence type="ECO:0000256" key="10">
    <source>
        <dbReference type="ARBA" id="ARBA00023098"/>
    </source>
</evidence>
<evidence type="ECO:0000256" key="7">
    <source>
        <dbReference type="ARBA" id="ARBA00022968"/>
    </source>
</evidence>
<keyword evidence="4 13" id="KW-0328">Glycosyltransferase</keyword>
<evidence type="ECO:0000256" key="9">
    <source>
        <dbReference type="ARBA" id="ARBA00023034"/>
    </source>
</evidence>
<keyword evidence="6" id="KW-0812">Transmembrane</keyword>
<evidence type="ECO:0000256" key="11">
    <source>
        <dbReference type="ARBA" id="ARBA00023136"/>
    </source>
</evidence>
<dbReference type="EMBL" id="JAINUG010000344">
    <property type="protein sequence ID" value="KAJ8377641.1"/>
    <property type="molecule type" value="Genomic_DNA"/>
</dbReference>
<dbReference type="PANTHER" id="PTHR11214">
    <property type="entry name" value="BETA-1,3-N-ACETYLGLUCOSAMINYLTRANSFERASE"/>
    <property type="match status" value="1"/>
</dbReference>
<organism evidence="14 15">
    <name type="scientific">Aldrovandia affinis</name>
    <dbReference type="NCBI Taxonomy" id="143900"/>
    <lineage>
        <taxon>Eukaryota</taxon>
        <taxon>Metazoa</taxon>
        <taxon>Chordata</taxon>
        <taxon>Craniata</taxon>
        <taxon>Vertebrata</taxon>
        <taxon>Euteleostomi</taxon>
        <taxon>Actinopterygii</taxon>
        <taxon>Neopterygii</taxon>
        <taxon>Teleostei</taxon>
        <taxon>Notacanthiformes</taxon>
        <taxon>Halosauridae</taxon>
        <taxon>Aldrovandia</taxon>
    </lineage>
</organism>
<comment type="similarity">
    <text evidence="3 13">Belongs to the glycosyltransferase 31 family.</text>
</comment>
<reference evidence="14" key="1">
    <citation type="journal article" date="2023" name="Science">
        <title>Genome structures resolve the early diversification of teleost fishes.</title>
        <authorList>
            <person name="Parey E."/>
            <person name="Louis A."/>
            <person name="Montfort J."/>
            <person name="Bouchez O."/>
            <person name="Roques C."/>
            <person name="Iampietro C."/>
            <person name="Lluch J."/>
            <person name="Castinel A."/>
            <person name="Donnadieu C."/>
            <person name="Desvignes T."/>
            <person name="Floi Bucao C."/>
            <person name="Jouanno E."/>
            <person name="Wen M."/>
            <person name="Mejri S."/>
            <person name="Dirks R."/>
            <person name="Jansen H."/>
            <person name="Henkel C."/>
            <person name="Chen W.J."/>
            <person name="Zahm M."/>
            <person name="Cabau C."/>
            <person name="Klopp C."/>
            <person name="Thompson A.W."/>
            <person name="Robinson-Rechavi M."/>
            <person name="Braasch I."/>
            <person name="Lecointre G."/>
            <person name="Bobe J."/>
            <person name="Postlethwait J.H."/>
            <person name="Berthelot C."/>
            <person name="Roest Crollius H."/>
            <person name="Guiguen Y."/>
        </authorList>
    </citation>
    <scope>NUCLEOTIDE SEQUENCE</scope>
    <source>
        <strain evidence="14">NC1722</strain>
    </source>
</reference>
<dbReference type="AlphaFoldDB" id="A0AAD7RCA2"/>
<keyword evidence="7" id="KW-0735">Signal-anchor</keyword>
<evidence type="ECO:0000256" key="6">
    <source>
        <dbReference type="ARBA" id="ARBA00022692"/>
    </source>
</evidence>
<proteinExistence type="inferred from homology"/>
<dbReference type="GO" id="GO:0000139">
    <property type="term" value="C:Golgi membrane"/>
    <property type="evidence" value="ECO:0007669"/>
    <property type="project" value="UniProtKB-SubCell"/>
</dbReference>
<evidence type="ECO:0000256" key="8">
    <source>
        <dbReference type="ARBA" id="ARBA00022989"/>
    </source>
</evidence>
<dbReference type="PANTHER" id="PTHR11214:SF115">
    <property type="entry name" value="HEXOSYLTRANSFERASE"/>
    <property type="match status" value="1"/>
</dbReference>
<dbReference type="Gene3D" id="3.90.550.50">
    <property type="match status" value="1"/>
</dbReference>
<protein>
    <recommendedName>
        <fullName evidence="13">Hexosyltransferase</fullName>
        <ecNumber evidence="13">2.4.1.-</ecNumber>
    </recommendedName>
</protein>
<keyword evidence="10" id="KW-0443">Lipid metabolism</keyword>
<dbReference type="EC" id="2.4.1.-" evidence="13"/>
<name>A0AAD7RCA2_9TELE</name>
<sequence>MMKSSRIPEKTVKRGWKACARCLLGAGFLLCCGLLLVGYVGGDSWWATLRGGAWWSQRLGGGKAKLAPLGPASSVPWRRPGPFEVRYPHRYRWILDEPEKCAGHGPFLVLMVPVAPWDRGARDAIRASWGNETLVPGVVIRRLFLLGLPWAGLEAELQGEIRRESQEHGDLLQGDFLDSYRNLTIKTMLMMEWLVQRCPTAAYAAKVDTDMFLNLELLIRLLGPDPAPRKRSYITGALIIGGMVRRDKGSKWYMPPEVYPKPTYPLYISGNAYVFSMDLPRRILEASRQVRPVHLEDVYLGMCLEHLGLRPSPPPQPGLFSLRPLPYSRCLFSRIVSVTGLRPGQLLTYWADFHQAGQPCPP</sequence>
<evidence type="ECO:0000313" key="15">
    <source>
        <dbReference type="Proteomes" id="UP001221898"/>
    </source>
</evidence>
<evidence type="ECO:0000256" key="2">
    <source>
        <dbReference type="ARBA" id="ARBA00004922"/>
    </source>
</evidence>
<comment type="subcellular location">
    <subcellularLocation>
        <location evidence="1 13">Golgi apparatus membrane</location>
        <topology evidence="1 13">Single-pass type II membrane protein</topology>
    </subcellularLocation>
</comment>